<dbReference type="OMA" id="QKKTTPF"/>
<comment type="subcellular location">
    <subcellularLocation>
        <location evidence="1">Nucleus</location>
        <location evidence="1">Nuclear pore complex</location>
    </subcellularLocation>
</comment>
<protein>
    <recommendedName>
        <fullName evidence="6">RanBD1 domain-containing protein</fullName>
    </recommendedName>
</protein>
<dbReference type="HOGENOM" id="CLU_039356_0_0_1"/>
<dbReference type="GO" id="GO:0005643">
    <property type="term" value="C:nuclear pore"/>
    <property type="evidence" value="ECO:0007669"/>
    <property type="project" value="UniProtKB-SubCell"/>
</dbReference>
<dbReference type="InterPro" id="IPR045255">
    <property type="entry name" value="RanBP1-like"/>
</dbReference>
<evidence type="ECO:0000256" key="3">
    <source>
        <dbReference type="ARBA" id="ARBA00023010"/>
    </source>
</evidence>
<dbReference type="STRING" id="4555.K3Y6I4"/>
<feature type="region of interest" description="Disordered" evidence="5">
    <location>
        <begin position="367"/>
        <end position="397"/>
    </location>
</feature>
<dbReference type="PROSITE" id="PS50196">
    <property type="entry name" value="RANBD1"/>
    <property type="match status" value="1"/>
</dbReference>
<evidence type="ECO:0000256" key="4">
    <source>
        <dbReference type="ARBA" id="ARBA00023132"/>
    </source>
</evidence>
<dbReference type="GO" id="GO:0051028">
    <property type="term" value="P:mRNA transport"/>
    <property type="evidence" value="ECO:0007669"/>
    <property type="project" value="UniProtKB-KW"/>
</dbReference>
<dbReference type="Proteomes" id="UP000004995">
    <property type="component" value="Unassembled WGS sequence"/>
</dbReference>
<dbReference type="GO" id="GO:0015031">
    <property type="term" value="P:protein transport"/>
    <property type="evidence" value="ECO:0007669"/>
    <property type="project" value="UniProtKB-KW"/>
</dbReference>
<keyword evidence="2" id="KW-0509">mRNA transport</keyword>
<dbReference type="SMART" id="SM00160">
    <property type="entry name" value="RanBD"/>
    <property type="match status" value="1"/>
</dbReference>
<feature type="region of interest" description="Disordered" evidence="5">
    <location>
        <begin position="1"/>
        <end position="26"/>
    </location>
</feature>
<dbReference type="PANTHER" id="PTHR23138:SF141">
    <property type="entry name" value="NUCLEAR PORE COMPLEX PROTEIN NUP50"/>
    <property type="match status" value="1"/>
</dbReference>
<name>K3Y6I4_SETIT</name>
<feature type="domain" description="RanBD1" evidence="6">
    <location>
        <begin position="382"/>
        <end position="525"/>
    </location>
</feature>
<dbReference type="Pfam" id="PF00638">
    <property type="entry name" value="Ran_BP1"/>
    <property type="match status" value="1"/>
</dbReference>
<accession>K3Y6I4</accession>
<dbReference type="FunCoup" id="K3Y6I4">
    <property type="interactions" value="541"/>
</dbReference>
<sequence length="525" mass="56642">MGSKNHPPLNPGPPTQNIFSLPPPPPPPPPPPLDMYFCCFVILRVWRLDVLIRSSSWLRGGATPFRWICLRSNVQLPSKRVMDGPSFDVHRAESSHQHVMAGPATLDPRRAEAASKHVRALNNQFASWVQLQLQNHPAELWEDGVKDYISHASEIMEKFKDVVNWLRQNQAGSTVVSSPSPHKDEKANLPAVVSSPSPLKDEKTSPPTADDSKLLVQPSSDNSQKAPVMASSSSAFQSSSSPTPNLFSSPPKSQTPDFSGMFGGKKNTSGDSNKPAFQFGGNNVIFGDKKNASGDSSKPPFQFGGNNAIFDDKKSTSGDSSKPPFQFGVNNGFSTSNAPSLFSTKAAQSFSSQAPPLFSLNQQSVLSGNKNTSEASADADEDAEPEKPSSPSVKKAEEKGIVVVHEAKCKVYVKHDDATKGWKDIGVGQLSIRSKEGAEKASKESTPTIVIRNDVGKILLNALIYKGIKMNVQKNTVASIFHTSDAQSDESSGGTVVARTYLFRLKNEEEATKLSTAIKENAPSD</sequence>
<keyword evidence="2" id="KW-0813">Transport</keyword>
<reference evidence="7" key="2">
    <citation type="submission" date="2018-08" db="UniProtKB">
        <authorList>
            <consortium name="EnsemblPlants"/>
        </authorList>
    </citation>
    <scope>IDENTIFICATION</scope>
    <source>
        <strain evidence="7">Yugu1</strain>
    </source>
</reference>
<dbReference type="SUPFAM" id="SSF50729">
    <property type="entry name" value="PH domain-like"/>
    <property type="match status" value="1"/>
</dbReference>
<keyword evidence="4" id="KW-0906">Nuclear pore complex</keyword>
<proteinExistence type="predicted"/>
<dbReference type="AlphaFoldDB" id="K3Y6I4"/>
<dbReference type="Gramene" id="KQK98528">
    <property type="protein sequence ID" value="KQK98528"/>
    <property type="gene ID" value="SETIT_009825mg"/>
</dbReference>
<dbReference type="PANTHER" id="PTHR23138">
    <property type="entry name" value="RAN BINDING PROTEIN"/>
    <property type="match status" value="1"/>
</dbReference>
<evidence type="ECO:0000256" key="5">
    <source>
        <dbReference type="SAM" id="MobiDB-lite"/>
    </source>
</evidence>
<keyword evidence="3" id="KW-0811">Translocation</keyword>
<dbReference type="CDD" id="cd13170">
    <property type="entry name" value="RanBD_NUP50"/>
    <property type="match status" value="1"/>
</dbReference>
<evidence type="ECO:0000313" key="7">
    <source>
        <dbReference type="EnsemblPlants" id="KQK98528"/>
    </source>
</evidence>
<feature type="compositionally biased region" description="Low complexity" evidence="5">
    <location>
        <begin position="230"/>
        <end position="251"/>
    </location>
</feature>
<feature type="region of interest" description="Disordered" evidence="5">
    <location>
        <begin position="173"/>
        <end position="331"/>
    </location>
</feature>
<reference evidence="8" key="1">
    <citation type="journal article" date="2012" name="Nat. Biotechnol.">
        <title>Reference genome sequence of the model plant Setaria.</title>
        <authorList>
            <person name="Bennetzen J.L."/>
            <person name="Schmutz J."/>
            <person name="Wang H."/>
            <person name="Percifield R."/>
            <person name="Hawkins J."/>
            <person name="Pontaroli A.C."/>
            <person name="Estep M."/>
            <person name="Feng L."/>
            <person name="Vaughn J.N."/>
            <person name="Grimwood J."/>
            <person name="Jenkins J."/>
            <person name="Barry K."/>
            <person name="Lindquist E."/>
            <person name="Hellsten U."/>
            <person name="Deshpande S."/>
            <person name="Wang X."/>
            <person name="Wu X."/>
            <person name="Mitros T."/>
            <person name="Triplett J."/>
            <person name="Yang X."/>
            <person name="Ye C.Y."/>
            <person name="Mauro-Herrera M."/>
            <person name="Wang L."/>
            <person name="Li P."/>
            <person name="Sharma M."/>
            <person name="Sharma R."/>
            <person name="Ronald P.C."/>
            <person name="Panaud O."/>
            <person name="Kellogg E.A."/>
            <person name="Brutnell T.P."/>
            <person name="Doust A.N."/>
            <person name="Tuskan G.A."/>
            <person name="Rokhsar D."/>
            <person name="Devos K.M."/>
        </authorList>
    </citation>
    <scope>NUCLEOTIDE SEQUENCE [LARGE SCALE GENOMIC DNA]</scope>
    <source>
        <strain evidence="8">cv. Yugu1</strain>
    </source>
</reference>
<dbReference type="InterPro" id="IPR000156">
    <property type="entry name" value="Ran_bind_dom"/>
</dbReference>
<dbReference type="InterPro" id="IPR011993">
    <property type="entry name" value="PH-like_dom_sf"/>
</dbReference>
<organism evidence="7 8">
    <name type="scientific">Setaria italica</name>
    <name type="common">Foxtail millet</name>
    <name type="synonym">Panicum italicum</name>
    <dbReference type="NCBI Taxonomy" id="4555"/>
    <lineage>
        <taxon>Eukaryota</taxon>
        <taxon>Viridiplantae</taxon>
        <taxon>Streptophyta</taxon>
        <taxon>Embryophyta</taxon>
        <taxon>Tracheophyta</taxon>
        <taxon>Spermatophyta</taxon>
        <taxon>Magnoliopsida</taxon>
        <taxon>Liliopsida</taxon>
        <taxon>Poales</taxon>
        <taxon>Poaceae</taxon>
        <taxon>PACMAD clade</taxon>
        <taxon>Panicoideae</taxon>
        <taxon>Panicodae</taxon>
        <taxon>Paniceae</taxon>
        <taxon>Cenchrinae</taxon>
        <taxon>Setaria</taxon>
    </lineage>
</organism>
<dbReference type="eggNOG" id="KOG2724">
    <property type="taxonomic scope" value="Eukaryota"/>
</dbReference>
<dbReference type="Gene3D" id="2.30.29.30">
    <property type="entry name" value="Pleckstrin-homology domain (PH domain)/Phosphotyrosine-binding domain (PTB)"/>
    <property type="match status" value="1"/>
</dbReference>
<evidence type="ECO:0000256" key="1">
    <source>
        <dbReference type="ARBA" id="ARBA00004567"/>
    </source>
</evidence>
<evidence type="ECO:0000256" key="2">
    <source>
        <dbReference type="ARBA" id="ARBA00022816"/>
    </source>
</evidence>
<keyword evidence="4" id="KW-0539">Nucleus</keyword>
<dbReference type="EnsemblPlants" id="KQK98528">
    <property type="protein sequence ID" value="KQK98528"/>
    <property type="gene ID" value="SETIT_009825mg"/>
</dbReference>
<keyword evidence="8" id="KW-1185">Reference proteome</keyword>
<evidence type="ECO:0000259" key="6">
    <source>
        <dbReference type="PROSITE" id="PS50196"/>
    </source>
</evidence>
<dbReference type="InParanoid" id="K3Y6I4"/>
<keyword evidence="4" id="KW-0653">Protein transport</keyword>
<dbReference type="EMBL" id="AGNK02004480">
    <property type="status" value="NOT_ANNOTATED_CDS"/>
    <property type="molecule type" value="Genomic_DNA"/>
</dbReference>
<evidence type="ECO:0000313" key="8">
    <source>
        <dbReference type="Proteomes" id="UP000004995"/>
    </source>
</evidence>